<proteinExistence type="predicted"/>
<accession>A0A0A8UV69</accession>
<dbReference type="Proteomes" id="UP000032803">
    <property type="component" value="Chromosome I"/>
</dbReference>
<dbReference type="STRING" id="449.LHA_1609"/>
<gene>
    <name evidence="1" type="ORF">LHA_1609</name>
</gene>
<protein>
    <submittedName>
        <fullName evidence="1">Uncharacterized protein</fullName>
    </submittedName>
</protein>
<dbReference type="AlphaFoldDB" id="A0A0A8UV69"/>
<reference evidence="2" key="1">
    <citation type="submission" date="2014-09" db="EMBL/GenBank/DDBJ databases">
        <authorList>
            <person name="Gomez-Valero L."/>
        </authorList>
    </citation>
    <scope>NUCLEOTIDE SEQUENCE [LARGE SCALE GENOMIC DNA]</scope>
    <source>
        <strain evidence="2">ATCC35250</strain>
    </source>
</reference>
<sequence>MSALEKMSDHCSIVIKNINELDAQFITQEFLTREILTSLREIHFLQDSFMHNHSTHEALQKSFVTFQGAIASLAETLSDKKSVTNESIQIN</sequence>
<dbReference type="HOGENOM" id="CLU_2423305_0_0_6"/>
<dbReference type="PATRIC" id="fig|449.7.peg.830"/>
<keyword evidence="2" id="KW-1185">Reference proteome</keyword>
<name>A0A0A8UV69_LEGHA</name>
<dbReference type="KEGG" id="lha:LHA_1609"/>
<dbReference type="RefSeq" id="WP_045105991.1">
    <property type="nucleotide sequence ID" value="NZ_LN681225.1"/>
</dbReference>
<organism evidence="1 2">
    <name type="scientific">Legionella hackeliae</name>
    <dbReference type="NCBI Taxonomy" id="449"/>
    <lineage>
        <taxon>Bacteria</taxon>
        <taxon>Pseudomonadati</taxon>
        <taxon>Pseudomonadota</taxon>
        <taxon>Gammaproteobacteria</taxon>
        <taxon>Legionellales</taxon>
        <taxon>Legionellaceae</taxon>
        <taxon>Legionella</taxon>
    </lineage>
</organism>
<dbReference type="OrthoDB" id="9981507at2"/>
<dbReference type="EMBL" id="LN681225">
    <property type="protein sequence ID" value="CEK10649.1"/>
    <property type="molecule type" value="Genomic_DNA"/>
</dbReference>
<evidence type="ECO:0000313" key="2">
    <source>
        <dbReference type="Proteomes" id="UP000032803"/>
    </source>
</evidence>
<evidence type="ECO:0000313" key="1">
    <source>
        <dbReference type="EMBL" id="CEK10649.1"/>
    </source>
</evidence>